<gene>
    <name evidence="3" type="ORF">SAMN04488529_101638</name>
</gene>
<dbReference type="GO" id="GO:0019693">
    <property type="term" value="P:ribose phosphate metabolic process"/>
    <property type="evidence" value="ECO:0007669"/>
    <property type="project" value="TreeGrafter"/>
</dbReference>
<dbReference type="InterPro" id="IPR015797">
    <property type="entry name" value="NUDIX_hydrolase-like_dom_sf"/>
</dbReference>
<dbReference type="GO" id="GO:0005829">
    <property type="term" value="C:cytosol"/>
    <property type="evidence" value="ECO:0007669"/>
    <property type="project" value="TreeGrafter"/>
</dbReference>
<dbReference type="InterPro" id="IPR020084">
    <property type="entry name" value="NUDIX_hydrolase_CS"/>
</dbReference>
<dbReference type="Pfam" id="PF00293">
    <property type="entry name" value="NUDIX"/>
    <property type="match status" value="1"/>
</dbReference>
<evidence type="ECO:0000313" key="4">
    <source>
        <dbReference type="Proteomes" id="UP000198597"/>
    </source>
</evidence>
<proteinExistence type="predicted"/>
<dbReference type="EMBL" id="FNJM01000001">
    <property type="protein sequence ID" value="SDO86250.1"/>
    <property type="molecule type" value="Genomic_DNA"/>
</dbReference>
<dbReference type="Gene3D" id="3.90.79.10">
    <property type="entry name" value="Nucleoside Triphosphate Pyrophosphohydrolase"/>
    <property type="match status" value="1"/>
</dbReference>
<comment type="cofactor">
    <cofactor evidence="1">
        <name>Mg(2+)</name>
        <dbReference type="ChEBI" id="CHEBI:18420"/>
    </cofactor>
</comment>
<accession>A0A1H0N1K2</accession>
<dbReference type="AlphaFoldDB" id="A0A1H0N1K2"/>
<keyword evidence="2" id="KW-0378">Hydrolase</keyword>
<keyword evidence="4" id="KW-1185">Reference proteome</keyword>
<dbReference type="OrthoDB" id="9806150at2"/>
<reference evidence="3 4" key="1">
    <citation type="submission" date="2016-10" db="EMBL/GenBank/DDBJ databases">
        <authorList>
            <person name="de Groot N.N."/>
        </authorList>
    </citation>
    <scope>NUCLEOTIDE SEQUENCE [LARGE SCALE GENOMIC DNA]</scope>
    <source>
        <strain evidence="3 4">DSM 12272</strain>
    </source>
</reference>
<dbReference type="GO" id="GO:0016787">
    <property type="term" value="F:hydrolase activity"/>
    <property type="evidence" value="ECO:0007669"/>
    <property type="project" value="UniProtKB-KW"/>
</dbReference>
<dbReference type="PROSITE" id="PS00893">
    <property type="entry name" value="NUDIX_BOX"/>
    <property type="match status" value="1"/>
</dbReference>
<dbReference type="InterPro" id="IPR000086">
    <property type="entry name" value="NUDIX_hydrolase_dom"/>
</dbReference>
<dbReference type="PANTHER" id="PTHR11839">
    <property type="entry name" value="UDP/ADP-SUGAR PYROPHOSPHATASE"/>
    <property type="match status" value="1"/>
</dbReference>
<organism evidence="3 4">
    <name type="scientific">Clostridium gasigenes</name>
    <dbReference type="NCBI Taxonomy" id="94869"/>
    <lineage>
        <taxon>Bacteria</taxon>
        <taxon>Bacillati</taxon>
        <taxon>Bacillota</taxon>
        <taxon>Clostridia</taxon>
        <taxon>Eubacteriales</taxon>
        <taxon>Clostridiaceae</taxon>
        <taxon>Clostridium</taxon>
    </lineage>
</organism>
<dbReference type="RefSeq" id="WP_089965746.1">
    <property type="nucleotide sequence ID" value="NZ_FNJM01000001.1"/>
</dbReference>
<dbReference type="FunFam" id="3.90.79.10:FF:000024">
    <property type="entry name" value="ADP-ribose pyrophosphatase"/>
    <property type="match status" value="1"/>
</dbReference>
<evidence type="ECO:0000313" key="3">
    <source>
        <dbReference type="EMBL" id="SDO86250.1"/>
    </source>
</evidence>
<protein>
    <submittedName>
        <fullName evidence="3">ADP-ribose pyrophosphatase</fullName>
    </submittedName>
</protein>
<dbReference type="PROSITE" id="PS51462">
    <property type="entry name" value="NUDIX"/>
    <property type="match status" value="1"/>
</dbReference>
<name>A0A1H0N1K2_9CLOT</name>
<dbReference type="STRING" id="94869.SAMN04488529_101638"/>
<evidence type="ECO:0000256" key="2">
    <source>
        <dbReference type="ARBA" id="ARBA00022801"/>
    </source>
</evidence>
<dbReference type="GO" id="GO:0006753">
    <property type="term" value="P:nucleoside phosphate metabolic process"/>
    <property type="evidence" value="ECO:0007669"/>
    <property type="project" value="TreeGrafter"/>
</dbReference>
<dbReference type="PANTHER" id="PTHR11839:SF18">
    <property type="entry name" value="NUDIX HYDROLASE DOMAIN-CONTAINING PROTEIN"/>
    <property type="match status" value="1"/>
</dbReference>
<dbReference type="Proteomes" id="UP000198597">
    <property type="component" value="Unassembled WGS sequence"/>
</dbReference>
<sequence>MELYEKTITETIIHKGNFMTYINVDVELPDGKIGNRDIIKHPGACAIIPFIDNQTVILVKQFRKALEKNILEIPAGKLEKGEDPKLCAIRELEEETGYRAENVTFLGTIATAPGFCDELIHLYKATGLFQGEKSLDEDEFTEVKIFTIEEIKSMIKNGEIIDTKTISSLMYL</sequence>
<evidence type="ECO:0000256" key="1">
    <source>
        <dbReference type="ARBA" id="ARBA00001946"/>
    </source>
</evidence>
<dbReference type="SUPFAM" id="SSF55811">
    <property type="entry name" value="Nudix"/>
    <property type="match status" value="1"/>
</dbReference>